<dbReference type="Pfam" id="PF11308">
    <property type="entry name" value="Glyco_hydro_129"/>
    <property type="match status" value="1"/>
</dbReference>
<evidence type="ECO:0000313" key="2">
    <source>
        <dbReference type="Proteomes" id="UP000179934"/>
    </source>
</evidence>
<dbReference type="EMBL" id="MKFU01000003">
    <property type="protein sequence ID" value="OHY95494.1"/>
    <property type="molecule type" value="Genomic_DNA"/>
</dbReference>
<proteinExistence type="predicted"/>
<evidence type="ECO:0008006" key="3">
    <source>
        <dbReference type="Google" id="ProtNLM"/>
    </source>
</evidence>
<organism evidence="1 2">
    <name type="scientific">Aeromonas sobria</name>
    <dbReference type="NCBI Taxonomy" id="646"/>
    <lineage>
        <taxon>Bacteria</taxon>
        <taxon>Pseudomonadati</taxon>
        <taxon>Pseudomonadota</taxon>
        <taxon>Gammaproteobacteria</taxon>
        <taxon>Aeromonadales</taxon>
        <taxon>Aeromonadaceae</taxon>
        <taxon>Aeromonas</taxon>
    </lineage>
</organism>
<dbReference type="GeneID" id="58920602"/>
<dbReference type="RefSeq" id="WP_042018116.1">
    <property type="nucleotide sequence ID" value="NZ_CDBW01000003.1"/>
</dbReference>
<sequence length="736" mass="81334">MTFPPELASRIRPLLLLAPLFSLLSLPVEALTLANDQWRIELDPATLAAEAVLPSGKHLAISSPGPRQPVTALLQEGERASWLIRADGEVLALARLEGNRLILTLSRATTGELVWPRVPAGAQALMLPIHEGFRIPATHTAWRKALVEEYQGINTTDNLTLPLVGLDHGEQQLAILFANPFNNRLTFAPKQDGIALTATHSVNRLNQADPYEVAVSLQPGNDWLAAAKAYRHWLQARGELVSLESKLAAVPDGKRLIGASHLYLWGERLLVPQDVKSWPTLRRLMPADWLKGESKTALQAPDLARNRYLQNRVLAGVEQALAVRHPGQQPADFTARRALAATQLGAALNEPQSWGDGSSAKMMAALKQAGLPKLWLGLPQWTAGFAAPQGIELAKAAGYLIAPYDSYDTALPEGNRQQSWLTAQMGQDIYLRCGIMQENGRRKSGFQNSGVYTNQACVRPVMEQRVPWLQQASHYNSWFLDVAATGMVFDDFDPAKPTTQAQDAQNRLAGMAWIAKSQGVLVGSEEGGAVANRTAAFAHGPQTSGFGWQDPDMRRNKRSPYYLGAWYPEHQPDYFFRQSRLKPGYQGLYFDPALRLPLFQSVFHDSIVTTHHWTMDSLKFKESRQVTELLQQLYNVPPLLNLSLDSASARIPYLKGLDAFFRPLHQRLYNQPLTGFRWLDKRGEVQQSEFADGTRLIANFGPATELAGIKLAAQSVLALLPDGTQLQFASQADGAR</sequence>
<protein>
    <recommendedName>
        <fullName evidence="3">Glycosyl hydrolase</fullName>
    </recommendedName>
</protein>
<evidence type="ECO:0000313" key="1">
    <source>
        <dbReference type="EMBL" id="OHY95494.1"/>
    </source>
</evidence>
<reference evidence="1 2" key="1">
    <citation type="submission" date="2016-09" db="EMBL/GenBank/DDBJ databases">
        <title>Draft Genome Sequence of Aeromonas sobria Strain 08005, Isolated from Sick Rana catesbeiana.</title>
        <authorList>
            <person name="Yang Q."/>
        </authorList>
    </citation>
    <scope>NUCLEOTIDE SEQUENCE [LARGE SCALE GENOMIC DNA]</scope>
    <source>
        <strain evidence="1 2">08005</strain>
    </source>
</reference>
<name>A0A1S2D3F2_AERSO</name>
<dbReference type="OrthoDB" id="3222930at2"/>
<gene>
    <name evidence="1" type="ORF">BJD16_08475</name>
</gene>
<comment type="caution">
    <text evidence="1">The sequence shown here is derived from an EMBL/GenBank/DDBJ whole genome shotgun (WGS) entry which is preliminary data.</text>
</comment>
<accession>A0A1S2D3F2</accession>
<dbReference type="InterPro" id="IPR021459">
    <property type="entry name" value="GH101-related"/>
</dbReference>
<dbReference type="Proteomes" id="UP000179934">
    <property type="component" value="Unassembled WGS sequence"/>
</dbReference>
<dbReference type="AlphaFoldDB" id="A0A1S2D3F2"/>
<dbReference type="STRING" id="646.BJD16_08475"/>